<accession>A0ABR7Q786</accession>
<feature type="chain" id="PRO_5046461963" description="YD repeat-containing protein" evidence="1">
    <location>
        <begin position="25"/>
        <end position="254"/>
    </location>
</feature>
<dbReference type="EMBL" id="JACGWS010000003">
    <property type="protein sequence ID" value="MBC8754410.1"/>
    <property type="molecule type" value="Genomic_DNA"/>
</dbReference>
<evidence type="ECO:0000313" key="3">
    <source>
        <dbReference type="Proteomes" id="UP000619238"/>
    </source>
</evidence>
<proteinExistence type="predicted"/>
<organism evidence="2 3">
    <name type="scientific">Kordia aestuariivivens</name>
    <dbReference type="NCBI Taxonomy" id="2759037"/>
    <lineage>
        <taxon>Bacteria</taxon>
        <taxon>Pseudomonadati</taxon>
        <taxon>Bacteroidota</taxon>
        <taxon>Flavobacteriia</taxon>
        <taxon>Flavobacteriales</taxon>
        <taxon>Flavobacteriaceae</taxon>
        <taxon>Kordia</taxon>
    </lineage>
</organism>
<dbReference type="Proteomes" id="UP000619238">
    <property type="component" value="Unassembled WGS sequence"/>
</dbReference>
<protein>
    <recommendedName>
        <fullName evidence="4">YD repeat-containing protein</fullName>
    </recommendedName>
</protein>
<evidence type="ECO:0000313" key="2">
    <source>
        <dbReference type="EMBL" id="MBC8754410.1"/>
    </source>
</evidence>
<feature type="signal peptide" evidence="1">
    <location>
        <begin position="1"/>
        <end position="24"/>
    </location>
</feature>
<comment type="caution">
    <text evidence="2">The sequence shown here is derived from an EMBL/GenBank/DDBJ whole genome shotgun (WGS) entry which is preliminary data.</text>
</comment>
<sequence length="254" mass="28912">MKNSIKLLAILFIFCLSCSTDSNNEEDMNDPTDPTPNTTALLKRTVSQDDSGDDYIVNYTYNGNKLVSFNESDTFNATYTYSNDLLVREDAYIGSVQESYTILEYDTNNVLTQYTVYFTGGSNSAIRNEISYLPNNQISTKSYSGDFTTQTVYNYENIDTFSNGNWTKRYFVDYGDEEVYIYDTKNGTFKNMHQGDIFQLLGEPGQGSTNNPTDFDTGETRLEYTYNTNDYPVSSLGYEEGNSVPVISTQYFYE</sequence>
<name>A0ABR7Q786_9FLAO</name>
<keyword evidence="3" id="KW-1185">Reference proteome</keyword>
<gene>
    <name evidence="2" type="ORF">H2O64_06985</name>
</gene>
<evidence type="ECO:0000256" key="1">
    <source>
        <dbReference type="SAM" id="SignalP"/>
    </source>
</evidence>
<dbReference type="RefSeq" id="WP_187561450.1">
    <property type="nucleotide sequence ID" value="NZ_JACGWS010000003.1"/>
</dbReference>
<evidence type="ECO:0008006" key="4">
    <source>
        <dbReference type="Google" id="ProtNLM"/>
    </source>
</evidence>
<keyword evidence="1" id="KW-0732">Signal</keyword>
<reference evidence="2 3" key="1">
    <citation type="submission" date="2020-07" db="EMBL/GenBank/DDBJ databases">
        <title>Description of Kordia aestuariivivens sp. nov., isolated from a tidal flat.</title>
        <authorList>
            <person name="Park S."/>
            <person name="Yoon J.-H."/>
        </authorList>
    </citation>
    <scope>NUCLEOTIDE SEQUENCE [LARGE SCALE GENOMIC DNA]</scope>
    <source>
        <strain evidence="2 3">YSTF-M3</strain>
    </source>
</reference>